<evidence type="ECO:0000256" key="1">
    <source>
        <dbReference type="SAM" id="MobiDB-lite"/>
    </source>
</evidence>
<dbReference type="EMBL" id="JARKIE010000211">
    <property type="protein sequence ID" value="KAJ7666278.1"/>
    <property type="molecule type" value="Genomic_DNA"/>
</dbReference>
<keyword evidence="3" id="KW-1185">Reference proteome</keyword>
<sequence length="320" mass="35291">MPFLSPAAVDQVDRYMKDVDAVEPSSVNRKHSLGLFGGSSFNMNDSSFGAPLRGSFSFCSSDSLWSAVNKCKEERAVANAPQALQPSHSFASNFTTMTGDELSDEIEPWTMHTDDCFDLGFSSALRDACIYHMPREFLPSDEDTDSDCDDGSDTAVDSEPNTQQEMDDGDISETETVCDDEPEPDPNRESIPQPTSPVPDSSEFLASPSLPDAWTPATPVHITTSFPRRSARVSRPTRVLGADREKPQTPIKRKRPSPPNARPSPSKKVHFVETKTPIARSRTARTTRSRPSPPPSRNEKAGSPRNQEPTLKIRRVILRV</sequence>
<reference evidence="2" key="1">
    <citation type="submission" date="2023-03" db="EMBL/GenBank/DDBJ databases">
        <title>Massive genome expansion in bonnet fungi (Mycena s.s.) driven by repeated elements and novel gene families across ecological guilds.</title>
        <authorList>
            <consortium name="Lawrence Berkeley National Laboratory"/>
            <person name="Harder C.B."/>
            <person name="Miyauchi S."/>
            <person name="Viragh M."/>
            <person name="Kuo A."/>
            <person name="Thoen E."/>
            <person name="Andreopoulos B."/>
            <person name="Lu D."/>
            <person name="Skrede I."/>
            <person name="Drula E."/>
            <person name="Henrissat B."/>
            <person name="Morin E."/>
            <person name="Kohler A."/>
            <person name="Barry K."/>
            <person name="LaButti K."/>
            <person name="Morin E."/>
            <person name="Salamov A."/>
            <person name="Lipzen A."/>
            <person name="Mereny Z."/>
            <person name="Hegedus B."/>
            <person name="Baldrian P."/>
            <person name="Stursova M."/>
            <person name="Weitz H."/>
            <person name="Taylor A."/>
            <person name="Grigoriev I.V."/>
            <person name="Nagy L.G."/>
            <person name="Martin F."/>
            <person name="Kauserud H."/>
        </authorList>
    </citation>
    <scope>NUCLEOTIDE SEQUENCE</scope>
    <source>
        <strain evidence="2">CBHHK067</strain>
    </source>
</reference>
<organism evidence="2 3">
    <name type="scientific">Mycena rosella</name>
    <name type="common">Pink bonnet</name>
    <name type="synonym">Agaricus rosellus</name>
    <dbReference type="NCBI Taxonomy" id="1033263"/>
    <lineage>
        <taxon>Eukaryota</taxon>
        <taxon>Fungi</taxon>
        <taxon>Dikarya</taxon>
        <taxon>Basidiomycota</taxon>
        <taxon>Agaricomycotina</taxon>
        <taxon>Agaricomycetes</taxon>
        <taxon>Agaricomycetidae</taxon>
        <taxon>Agaricales</taxon>
        <taxon>Marasmiineae</taxon>
        <taxon>Mycenaceae</taxon>
        <taxon>Mycena</taxon>
    </lineage>
</organism>
<feature type="region of interest" description="Disordered" evidence="1">
    <location>
        <begin position="139"/>
        <end position="320"/>
    </location>
</feature>
<comment type="caution">
    <text evidence="2">The sequence shown here is derived from an EMBL/GenBank/DDBJ whole genome shotgun (WGS) entry which is preliminary data.</text>
</comment>
<evidence type="ECO:0000313" key="3">
    <source>
        <dbReference type="Proteomes" id="UP001221757"/>
    </source>
</evidence>
<accession>A0AAD7G709</accession>
<proteinExistence type="predicted"/>
<name>A0AAD7G709_MYCRO</name>
<feature type="compositionally biased region" description="Acidic residues" evidence="1">
    <location>
        <begin position="165"/>
        <end position="184"/>
    </location>
</feature>
<evidence type="ECO:0000313" key="2">
    <source>
        <dbReference type="EMBL" id="KAJ7666278.1"/>
    </source>
</evidence>
<feature type="compositionally biased region" description="Acidic residues" evidence="1">
    <location>
        <begin position="139"/>
        <end position="152"/>
    </location>
</feature>
<gene>
    <name evidence="2" type="ORF">B0H17DRAFT_1254475</name>
</gene>
<dbReference type="AlphaFoldDB" id="A0AAD7G709"/>
<protein>
    <submittedName>
        <fullName evidence="2">Uncharacterized protein</fullName>
    </submittedName>
</protein>
<dbReference type="Proteomes" id="UP001221757">
    <property type="component" value="Unassembled WGS sequence"/>
</dbReference>